<evidence type="ECO:0000313" key="2">
    <source>
        <dbReference type="Proteomes" id="UP000460112"/>
    </source>
</evidence>
<dbReference type="Proteomes" id="UP000460112">
    <property type="component" value="Unassembled WGS sequence"/>
</dbReference>
<name>A0A833CFN0_LACGS</name>
<protein>
    <submittedName>
        <fullName evidence="1">Uncharacterized protein</fullName>
    </submittedName>
</protein>
<evidence type="ECO:0000313" key="1">
    <source>
        <dbReference type="EMBL" id="KAB1951821.1"/>
    </source>
</evidence>
<gene>
    <name evidence="1" type="ORF">F8244_04780</name>
</gene>
<dbReference type="AlphaFoldDB" id="A0A833CFN0"/>
<accession>A0A833CFN0</accession>
<proteinExistence type="predicted"/>
<organism evidence="1 2">
    <name type="scientific">Lactobacillus gasseri</name>
    <dbReference type="NCBI Taxonomy" id="1596"/>
    <lineage>
        <taxon>Bacteria</taxon>
        <taxon>Bacillati</taxon>
        <taxon>Bacillota</taxon>
        <taxon>Bacilli</taxon>
        <taxon>Lactobacillales</taxon>
        <taxon>Lactobacillaceae</taxon>
        <taxon>Lactobacillus</taxon>
    </lineage>
</organism>
<dbReference type="EMBL" id="WBOA01000001">
    <property type="protein sequence ID" value="KAB1951821.1"/>
    <property type="molecule type" value="Genomic_DNA"/>
</dbReference>
<reference evidence="1 2" key="1">
    <citation type="submission" date="2019-09" db="EMBL/GenBank/DDBJ databases">
        <title>Investigation of probiotic properties of different lactic acid bacteria.</title>
        <authorList>
            <person name="Jaomanjaka F."/>
            <person name="Blanc P."/>
        </authorList>
    </citation>
    <scope>NUCLEOTIDE SEQUENCE [LARGE SCALE GENOMIC DNA]</scope>
    <source>
        <strain evidence="1 2">BIO6369</strain>
    </source>
</reference>
<sequence length="60" mass="6947">MMGKIINFIMTSRKASSFFMKAFMKFLAVVLKYLPLLDLVSLNLYSSQRINPIISKLIFL</sequence>
<comment type="caution">
    <text evidence="1">The sequence shown here is derived from an EMBL/GenBank/DDBJ whole genome shotgun (WGS) entry which is preliminary data.</text>
</comment>